<dbReference type="EMBL" id="ASPP01010037">
    <property type="protein sequence ID" value="ETO23329.1"/>
    <property type="molecule type" value="Genomic_DNA"/>
</dbReference>
<reference evidence="1 2" key="1">
    <citation type="journal article" date="2013" name="Curr. Biol.">
        <title>The Genome of the Foraminiferan Reticulomyxa filosa.</title>
        <authorList>
            <person name="Glockner G."/>
            <person name="Hulsmann N."/>
            <person name="Schleicher M."/>
            <person name="Noegel A.A."/>
            <person name="Eichinger L."/>
            <person name="Gallinger C."/>
            <person name="Pawlowski J."/>
            <person name="Sierra R."/>
            <person name="Euteneuer U."/>
            <person name="Pillet L."/>
            <person name="Moustafa A."/>
            <person name="Platzer M."/>
            <person name="Groth M."/>
            <person name="Szafranski K."/>
            <person name="Schliwa M."/>
        </authorList>
    </citation>
    <scope>NUCLEOTIDE SEQUENCE [LARGE SCALE GENOMIC DNA]</scope>
</reference>
<comment type="caution">
    <text evidence="1">The sequence shown here is derived from an EMBL/GenBank/DDBJ whole genome shotgun (WGS) entry which is preliminary data.</text>
</comment>
<dbReference type="AlphaFoldDB" id="X6NC17"/>
<sequence length="96" mass="11658">MVTLKQNIEQIRSLYISLIATNLRDKMVQRFFGDLSNIMFEFLPELHEVEDVNIKDIYLQYEPSFDNRLFDLKDIQVNDEMLRELDREFQMSQHNQ</sequence>
<evidence type="ECO:0000313" key="2">
    <source>
        <dbReference type="Proteomes" id="UP000023152"/>
    </source>
</evidence>
<accession>X6NC17</accession>
<name>X6NC17_RETFI</name>
<proteinExistence type="predicted"/>
<evidence type="ECO:0000313" key="1">
    <source>
        <dbReference type="EMBL" id="ETO23329.1"/>
    </source>
</evidence>
<organism evidence="1 2">
    <name type="scientific">Reticulomyxa filosa</name>
    <dbReference type="NCBI Taxonomy" id="46433"/>
    <lineage>
        <taxon>Eukaryota</taxon>
        <taxon>Sar</taxon>
        <taxon>Rhizaria</taxon>
        <taxon>Retaria</taxon>
        <taxon>Foraminifera</taxon>
        <taxon>Monothalamids</taxon>
        <taxon>Reticulomyxidae</taxon>
        <taxon>Reticulomyxa</taxon>
    </lineage>
</organism>
<protein>
    <submittedName>
        <fullName evidence="1">Uncharacterized protein</fullName>
    </submittedName>
</protein>
<dbReference type="Proteomes" id="UP000023152">
    <property type="component" value="Unassembled WGS sequence"/>
</dbReference>
<gene>
    <name evidence="1" type="ORF">RFI_13853</name>
</gene>
<keyword evidence="2" id="KW-1185">Reference proteome</keyword>